<dbReference type="Pfam" id="PF00590">
    <property type="entry name" value="TP_methylase"/>
    <property type="match status" value="1"/>
</dbReference>
<dbReference type="AlphaFoldDB" id="A0A5C7F2T7"/>
<evidence type="ECO:0000256" key="5">
    <source>
        <dbReference type="ARBA" id="ARBA00022679"/>
    </source>
</evidence>
<evidence type="ECO:0000256" key="8">
    <source>
        <dbReference type="ARBA" id="ARBA00079776"/>
    </source>
</evidence>
<dbReference type="InterPro" id="IPR014776">
    <property type="entry name" value="4pyrrole_Mease_sub2"/>
</dbReference>
<evidence type="ECO:0000256" key="7">
    <source>
        <dbReference type="ARBA" id="ARBA00023244"/>
    </source>
</evidence>
<dbReference type="InterPro" id="IPR006366">
    <property type="entry name" value="CobA/CysG_C"/>
</dbReference>
<evidence type="ECO:0000259" key="9">
    <source>
        <dbReference type="Pfam" id="PF00590"/>
    </source>
</evidence>
<evidence type="ECO:0000256" key="6">
    <source>
        <dbReference type="ARBA" id="ARBA00022691"/>
    </source>
</evidence>
<dbReference type="FunFam" id="3.40.1010.10:FF:000001">
    <property type="entry name" value="Siroheme synthase"/>
    <property type="match status" value="1"/>
</dbReference>
<dbReference type="InterPro" id="IPR035996">
    <property type="entry name" value="4pyrrol_Methylase_sf"/>
</dbReference>
<dbReference type="CDD" id="cd11642">
    <property type="entry name" value="SUMT"/>
    <property type="match status" value="1"/>
</dbReference>
<dbReference type="FunFam" id="3.30.950.10:FF:000001">
    <property type="entry name" value="Siroheme synthase"/>
    <property type="match status" value="1"/>
</dbReference>
<dbReference type="PROSITE" id="PS00839">
    <property type="entry name" value="SUMT_1"/>
    <property type="match status" value="1"/>
</dbReference>
<name>A0A5C7F2T7_9BACI</name>
<dbReference type="InterPro" id="IPR050161">
    <property type="entry name" value="Siro_Cobalamin_biosynth"/>
</dbReference>
<dbReference type="Gene3D" id="3.40.1010.10">
    <property type="entry name" value="Cobalt-precorrin-4 Transmethylase, Domain 1"/>
    <property type="match status" value="1"/>
</dbReference>
<dbReference type="NCBIfam" id="TIGR01469">
    <property type="entry name" value="cobA_cysG_Cterm"/>
    <property type="match status" value="1"/>
</dbReference>
<dbReference type="InterPro" id="IPR000878">
    <property type="entry name" value="4pyrrol_Mease"/>
</dbReference>
<proteinExistence type="inferred from homology"/>
<dbReference type="GO" id="GO:0032259">
    <property type="term" value="P:methylation"/>
    <property type="evidence" value="ECO:0007669"/>
    <property type="project" value="UniProtKB-KW"/>
</dbReference>
<dbReference type="Proteomes" id="UP000321816">
    <property type="component" value="Chromosome"/>
</dbReference>
<dbReference type="GO" id="GO:0019354">
    <property type="term" value="P:siroheme biosynthetic process"/>
    <property type="evidence" value="ECO:0007669"/>
    <property type="project" value="InterPro"/>
</dbReference>
<dbReference type="Gene3D" id="3.30.950.10">
    <property type="entry name" value="Methyltransferase, Cobalt-precorrin-4 Transmethylase, Domain 2"/>
    <property type="match status" value="1"/>
</dbReference>
<dbReference type="GO" id="GO:0004851">
    <property type="term" value="F:uroporphyrin-III C-methyltransferase activity"/>
    <property type="evidence" value="ECO:0007669"/>
    <property type="project" value="UniProtKB-EC"/>
</dbReference>
<evidence type="ECO:0000313" key="10">
    <source>
        <dbReference type="EMBL" id="WWD80294.1"/>
    </source>
</evidence>
<dbReference type="EC" id="2.1.1.107" evidence="2"/>
<organism evidence="10 11">
    <name type="scientific">Alkalicoccus halolimnae</name>
    <dbReference type="NCBI Taxonomy" id="1667239"/>
    <lineage>
        <taxon>Bacteria</taxon>
        <taxon>Bacillati</taxon>
        <taxon>Bacillota</taxon>
        <taxon>Bacilli</taxon>
        <taxon>Bacillales</taxon>
        <taxon>Bacillaceae</taxon>
        <taxon>Alkalicoccus</taxon>
    </lineage>
</organism>
<dbReference type="OrthoDB" id="9815856at2"/>
<keyword evidence="11" id="KW-1185">Reference proteome</keyword>
<accession>A0A5C7F2T7</accession>
<dbReference type="KEGG" id="ahal:FTX54_001625"/>
<keyword evidence="5 10" id="KW-0808">Transferase</keyword>
<evidence type="ECO:0000256" key="1">
    <source>
        <dbReference type="ARBA" id="ARBA00005879"/>
    </source>
</evidence>
<keyword evidence="6" id="KW-0949">S-adenosyl-L-methionine</keyword>
<feature type="domain" description="Tetrapyrrole methylase" evidence="9">
    <location>
        <begin position="7"/>
        <end position="219"/>
    </location>
</feature>
<dbReference type="NCBIfam" id="NF004790">
    <property type="entry name" value="PRK06136.1"/>
    <property type="match status" value="1"/>
</dbReference>
<evidence type="ECO:0000256" key="3">
    <source>
        <dbReference type="ARBA" id="ARBA00018323"/>
    </source>
</evidence>
<protein>
    <recommendedName>
        <fullName evidence="3">Uroporphyrinogen-III C-methyltransferase</fullName>
        <ecNumber evidence="2">2.1.1.107</ecNumber>
    </recommendedName>
    <alternativeName>
        <fullName evidence="8">Uroporphyrinogen III methylase</fullName>
    </alternativeName>
</protein>
<dbReference type="PANTHER" id="PTHR45790">
    <property type="entry name" value="SIROHEME SYNTHASE-RELATED"/>
    <property type="match status" value="1"/>
</dbReference>
<keyword evidence="7" id="KW-0627">Porphyrin biosynthesis</keyword>
<evidence type="ECO:0000256" key="4">
    <source>
        <dbReference type="ARBA" id="ARBA00022603"/>
    </source>
</evidence>
<reference evidence="10 11" key="1">
    <citation type="submission" date="2024-01" db="EMBL/GenBank/DDBJ databases">
        <title>Complete Genome Sequence of Alkalicoccus halolimnae BZ-SZ-XJ29T, a Moderately Halophilic Bacterium Isolated from a Salt Lake.</title>
        <authorList>
            <person name="Zhao B."/>
        </authorList>
    </citation>
    <scope>NUCLEOTIDE SEQUENCE [LARGE SCALE GENOMIC DNA]</scope>
    <source>
        <strain evidence="10 11">BZ-SZ-XJ29</strain>
    </source>
</reference>
<dbReference type="InterPro" id="IPR014777">
    <property type="entry name" value="4pyrrole_Mease_sub1"/>
</dbReference>
<dbReference type="InterPro" id="IPR003043">
    <property type="entry name" value="Uropor_MeTrfase_CS"/>
</dbReference>
<dbReference type="SUPFAM" id="SSF53790">
    <property type="entry name" value="Tetrapyrrole methylase"/>
    <property type="match status" value="1"/>
</dbReference>
<gene>
    <name evidence="10" type="primary">cobA</name>
    <name evidence="10" type="ORF">FTX54_001625</name>
</gene>
<dbReference type="EMBL" id="CP144914">
    <property type="protein sequence ID" value="WWD80294.1"/>
    <property type="molecule type" value="Genomic_DNA"/>
</dbReference>
<keyword evidence="4 10" id="KW-0489">Methyltransferase</keyword>
<dbReference type="PANTHER" id="PTHR45790:SF3">
    <property type="entry name" value="S-ADENOSYL-L-METHIONINE-DEPENDENT UROPORPHYRINOGEN III METHYLTRANSFERASE, CHLOROPLASTIC"/>
    <property type="match status" value="1"/>
</dbReference>
<dbReference type="RefSeq" id="WP_147804201.1">
    <property type="nucleotide sequence ID" value="NZ_CP144914.1"/>
</dbReference>
<evidence type="ECO:0000256" key="2">
    <source>
        <dbReference type="ARBA" id="ARBA00012162"/>
    </source>
</evidence>
<comment type="similarity">
    <text evidence="1">Belongs to the precorrin methyltransferase family.</text>
</comment>
<evidence type="ECO:0000313" key="11">
    <source>
        <dbReference type="Proteomes" id="UP000321816"/>
    </source>
</evidence>
<sequence>MKRSKGKVYLVGAGPGDPDLITVRGKELLEKADCVVYDRLVNRELLKYVPSRAERIYCGKWSGFHLMKQEEIQTALVDRAKRGYNVVRLKGGDPSIFGRGGEEAELCADEGIDFEFVPGISSGVAAPAYAGIPLTHRDYASSVAFVTGHSCRKQDNQAPLVRWDELAAGVDTLVIYMGVKNLPEIQKQLLKNGRSGSTPMAFIQQGTTAQQQTFTTTLEYAVEKAVEVELVSPAIIIIGEVVKLREKLSWFEEEADKSPVPFIEVV</sequence>